<evidence type="ECO:0000256" key="1">
    <source>
        <dbReference type="ARBA" id="ARBA00006226"/>
    </source>
</evidence>
<name>A0A177NNV9_9GAMM</name>
<dbReference type="Proteomes" id="UP000077857">
    <property type="component" value="Unassembled WGS sequence"/>
</dbReference>
<evidence type="ECO:0000256" key="2">
    <source>
        <dbReference type="ARBA" id="ARBA00022649"/>
    </source>
</evidence>
<dbReference type="InterPro" id="IPR051803">
    <property type="entry name" value="TA_system_RelE-like_toxin"/>
</dbReference>
<dbReference type="RefSeq" id="WP_064039764.1">
    <property type="nucleotide sequence ID" value="NZ_LUUJ01000054.1"/>
</dbReference>
<dbReference type="Gene3D" id="3.30.2310.20">
    <property type="entry name" value="RelE-like"/>
    <property type="match status" value="1"/>
</dbReference>
<dbReference type="PANTHER" id="PTHR33755:SF9">
    <property type="entry name" value="TOXIN PARE1"/>
    <property type="match status" value="1"/>
</dbReference>
<sequence length="96" mass="11435">MRKIHTQALAKQDLKNIWLYSFSNWGEVQADRYFDELNAAFALIAENPELGFACDYIREGYRQFHINRHLVFYRVTATRIHIVRVLHDSMNYTAQL</sequence>
<dbReference type="InterPro" id="IPR028344">
    <property type="entry name" value="ParE1/4"/>
</dbReference>
<accession>A0A177NNV9</accession>
<reference evidence="4 5" key="1">
    <citation type="submission" date="2016-03" db="EMBL/GenBank/DDBJ databases">
        <authorList>
            <person name="Ploux O."/>
        </authorList>
    </citation>
    <scope>NUCLEOTIDE SEQUENCE [LARGE SCALE GENOMIC DNA]</scope>
    <source>
        <strain evidence="4 5">R-45378</strain>
    </source>
</reference>
<evidence type="ECO:0000313" key="5">
    <source>
        <dbReference type="Proteomes" id="UP000077857"/>
    </source>
</evidence>
<comment type="caution">
    <text evidence="4">The sequence shown here is derived from an EMBL/GenBank/DDBJ whole genome shotgun (WGS) entry which is preliminary data.</text>
</comment>
<organism evidence="4 5">
    <name type="scientific">Methylomonas koyamae</name>
    <dbReference type="NCBI Taxonomy" id="702114"/>
    <lineage>
        <taxon>Bacteria</taxon>
        <taxon>Pseudomonadati</taxon>
        <taxon>Pseudomonadota</taxon>
        <taxon>Gammaproteobacteria</taxon>
        <taxon>Methylococcales</taxon>
        <taxon>Methylococcaceae</taxon>
        <taxon>Methylomonas</taxon>
    </lineage>
</organism>
<comment type="similarity">
    <text evidence="1 3">Belongs to the RelE toxin family.</text>
</comment>
<protein>
    <recommendedName>
        <fullName evidence="3">Toxin</fullName>
    </recommendedName>
</protein>
<proteinExistence type="inferred from homology"/>
<dbReference type="PANTHER" id="PTHR33755">
    <property type="entry name" value="TOXIN PARE1-RELATED"/>
    <property type="match status" value="1"/>
</dbReference>
<keyword evidence="2" id="KW-1277">Toxin-antitoxin system</keyword>
<dbReference type="InterPro" id="IPR035093">
    <property type="entry name" value="RelE/ParE_toxin_dom_sf"/>
</dbReference>
<gene>
    <name evidence="4" type="ORF">A1507_08205</name>
</gene>
<evidence type="ECO:0000313" key="4">
    <source>
        <dbReference type="EMBL" id="OAI18879.1"/>
    </source>
</evidence>
<dbReference type="OrthoDB" id="516834at2"/>
<dbReference type="InterPro" id="IPR007712">
    <property type="entry name" value="RelE/ParE_toxin"/>
</dbReference>
<evidence type="ECO:0000256" key="3">
    <source>
        <dbReference type="PIRNR" id="PIRNR029218"/>
    </source>
</evidence>
<dbReference type="PIRSF" id="PIRSF029218">
    <property type="entry name" value="ParE"/>
    <property type="match status" value="1"/>
</dbReference>
<dbReference type="EMBL" id="LUUJ01000054">
    <property type="protein sequence ID" value="OAI18879.1"/>
    <property type="molecule type" value="Genomic_DNA"/>
</dbReference>
<dbReference type="AlphaFoldDB" id="A0A177NNV9"/>
<dbReference type="Pfam" id="PF05016">
    <property type="entry name" value="ParE_toxin"/>
    <property type="match status" value="1"/>
</dbReference>